<accession>A0A2Z7BTH0</accession>
<gene>
    <name evidence="2" type="ORF">F511_25291</name>
</gene>
<reference evidence="2 3" key="1">
    <citation type="journal article" date="2015" name="Proc. Natl. Acad. Sci. U.S.A.">
        <title>The resurrection genome of Boea hygrometrica: A blueprint for survival of dehydration.</title>
        <authorList>
            <person name="Xiao L."/>
            <person name="Yang G."/>
            <person name="Zhang L."/>
            <person name="Yang X."/>
            <person name="Zhao S."/>
            <person name="Ji Z."/>
            <person name="Zhou Q."/>
            <person name="Hu M."/>
            <person name="Wang Y."/>
            <person name="Chen M."/>
            <person name="Xu Y."/>
            <person name="Jin H."/>
            <person name="Xiao X."/>
            <person name="Hu G."/>
            <person name="Bao F."/>
            <person name="Hu Y."/>
            <person name="Wan P."/>
            <person name="Li L."/>
            <person name="Deng X."/>
            <person name="Kuang T."/>
            <person name="Xiang C."/>
            <person name="Zhu J.K."/>
            <person name="Oliver M.J."/>
            <person name="He Y."/>
        </authorList>
    </citation>
    <scope>NUCLEOTIDE SEQUENCE [LARGE SCALE GENOMIC DNA]</scope>
    <source>
        <strain evidence="3">cv. XS01</strain>
    </source>
</reference>
<feature type="region of interest" description="Disordered" evidence="1">
    <location>
        <begin position="1"/>
        <end position="64"/>
    </location>
</feature>
<dbReference type="EMBL" id="KV002566">
    <property type="protein sequence ID" value="KZV37606.1"/>
    <property type="molecule type" value="Genomic_DNA"/>
</dbReference>
<keyword evidence="3" id="KW-1185">Reference proteome</keyword>
<name>A0A2Z7BTH0_9LAMI</name>
<feature type="compositionally biased region" description="Polar residues" evidence="1">
    <location>
        <begin position="170"/>
        <end position="185"/>
    </location>
</feature>
<evidence type="ECO:0000313" key="2">
    <source>
        <dbReference type="EMBL" id="KZV37606.1"/>
    </source>
</evidence>
<dbReference type="Proteomes" id="UP000250235">
    <property type="component" value="Unassembled WGS sequence"/>
</dbReference>
<evidence type="ECO:0000313" key="3">
    <source>
        <dbReference type="Proteomes" id="UP000250235"/>
    </source>
</evidence>
<feature type="compositionally biased region" description="Polar residues" evidence="1">
    <location>
        <begin position="32"/>
        <end position="44"/>
    </location>
</feature>
<proteinExistence type="predicted"/>
<dbReference type="AlphaFoldDB" id="A0A2Z7BTH0"/>
<evidence type="ECO:0000256" key="1">
    <source>
        <dbReference type="SAM" id="MobiDB-lite"/>
    </source>
</evidence>
<protein>
    <submittedName>
        <fullName evidence="2">Uncharacterized protein</fullName>
    </submittedName>
</protein>
<feature type="compositionally biased region" description="Basic residues" evidence="1">
    <location>
        <begin position="21"/>
        <end position="30"/>
    </location>
</feature>
<feature type="region of interest" description="Disordered" evidence="1">
    <location>
        <begin position="159"/>
        <end position="189"/>
    </location>
</feature>
<sequence length="237" mass="26757">MRPALDQSTQQRRQASPTVGKHVRPVRRMSSRAAQSSGKRSASVRNGLRKQPAIRPPLAQRHSTRCMTRRTAALIQAHDASPTMRDGRAIFGRRSCGVRAASARNDASHGAAARAVDSRFLVFPICNFKIRYNYGNSYDQIRETLAMIPLLGIRIRPPARQRKNKKQFTPIRSTTRSETPSSGCTRSADEISMNRFSSSNWTETNFRRRSAAAAAARGRRLRRRLIREREAAFLLRV</sequence>
<feature type="compositionally biased region" description="Polar residues" evidence="1">
    <location>
        <begin position="1"/>
        <end position="17"/>
    </location>
</feature>
<organism evidence="2 3">
    <name type="scientific">Dorcoceras hygrometricum</name>
    <dbReference type="NCBI Taxonomy" id="472368"/>
    <lineage>
        <taxon>Eukaryota</taxon>
        <taxon>Viridiplantae</taxon>
        <taxon>Streptophyta</taxon>
        <taxon>Embryophyta</taxon>
        <taxon>Tracheophyta</taxon>
        <taxon>Spermatophyta</taxon>
        <taxon>Magnoliopsida</taxon>
        <taxon>eudicotyledons</taxon>
        <taxon>Gunneridae</taxon>
        <taxon>Pentapetalae</taxon>
        <taxon>asterids</taxon>
        <taxon>lamiids</taxon>
        <taxon>Lamiales</taxon>
        <taxon>Gesneriaceae</taxon>
        <taxon>Didymocarpoideae</taxon>
        <taxon>Trichosporeae</taxon>
        <taxon>Loxocarpinae</taxon>
        <taxon>Dorcoceras</taxon>
    </lineage>
</organism>